<accession>A0A834ZUU6</accession>
<dbReference type="EMBL" id="JABCRI010000003">
    <property type="protein sequence ID" value="KAF8409671.1"/>
    <property type="molecule type" value="Genomic_DNA"/>
</dbReference>
<dbReference type="CDD" id="cd22157">
    <property type="entry name" value="F-box_AtFBW1-like"/>
    <property type="match status" value="1"/>
</dbReference>
<dbReference type="Pfam" id="PF08268">
    <property type="entry name" value="FBA_3"/>
    <property type="match status" value="1"/>
</dbReference>
<dbReference type="InterPro" id="IPR013187">
    <property type="entry name" value="F-box-assoc_dom_typ3"/>
</dbReference>
<feature type="domain" description="F-box" evidence="1">
    <location>
        <begin position="65"/>
        <end position="110"/>
    </location>
</feature>
<dbReference type="Pfam" id="PF00646">
    <property type="entry name" value="F-box"/>
    <property type="match status" value="1"/>
</dbReference>
<dbReference type="NCBIfam" id="TIGR01640">
    <property type="entry name" value="F_box_assoc_1"/>
    <property type="match status" value="1"/>
</dbReference>
<dbReference type="SMART" id="SM00256">
    <property type="entry name" value="FBOX"/>
    <property type="match status" value="1"/>
</dbReference>
<dbReference type="Gene3D" id="1.20.1280.50">
    <property type="match status" value="1"/>
</dbReference>
<dbReference type="InterPro" id="IPR050796">
    <property type="entry name" value="SCF_F-box_component"/>
</dbReference>
<dbReference type="PANTHER" id="PTHR31672:SF13">
    <property type="entry name" value="F-BOX PROTEIN CPR30-LIKE"/>
    <property type="match status" value="1"/>
</dbReference>
<organism evidence="2 3">
    <name type="scientific">Tetracentron sinense</name>
    <name type="common">Spur-leaf</name>
    <dbReference type="NCBI Taxonomy" id="13715"/>
    <lineage>
        <taxon>Eukaryota</taxon>
        <taxon>Viridiplantae</taxon>
        <taxon>Streptophyta</taxon>
        <taxon>Embryophyta</taxon>
        <taxon>Tracheophyta</taxon>
        <taxon>Spermatophyta</taxon>
        <taxon>Magnoliopsida</taxon>
        <taxon>Trochodendrales</taxon>
        <taxon>Trochodendraceae</taxon>
        <taxon>Tetracentron</taxon>
    </lineage>
</organism>
<dbReference type="OMA" id="WFAIRSS"/>
<dbReference type="SUPFAM" id="SSF81383">
    <property type="entry name" value="F-box domain"/>
    <property type="match status" value="1"/>
</dbReference>
<evidence type="ECO:0000259" key="1">
    <source>
        <dbReference type="PROSITE" id="PS50181"/>
    </source>
</evidence>
<keyword evidence="3" id="KW-1185">Reference proteome</keyword>
<name>A0A834ZUU6_TETSI</name>
<evidence type="ECO:0000313" key="2">
    <source>
        <dbReference type="EMBL" id="KAF8409671.1"/>
    </source>
</evidence>
<comment type="caution">
    <text evidence="2">The sequence shown here is derived from an EMBL/GenBank/DDBJ whole genome shotgun (WGS) entry which is preliminary data.</text>
</comment>
<proteinExistence type="predicted"/>
<sequence>MSSSNLESVVRKQLKKVFDKDIDQAAGLLHLHFHHSMIALFRSKAEDTDLGKSSRFRLSGSKLYPISMAKLPQEIMVDILLRLPVKPLGRFRCVCKSWHTSLTDPHFIKMHLNRATQNDNLSLILSSDDGLFSVNCEAFDEAKALDLPPIQLGPRIIVVGSCNGLICLSDYEGRASVYNPTTREYVKLPYTPIELPFGEFENYHLFSAMVFGYVPSTEELKVVRIATFEEPDGESCQCEMKVHTVGTESWRRIVNVPPHLCRGIDDALVNGAIHWRASREGGRFKFIISFDIGDEQFTEFPWPNSCFDNANNLVTLKAFGGRLSIFCHLNNGDVEVWAMDDYGLTGSWSRVFHFKGVEIVGNLGWPRPNFKVLCPLHIWKNGKILLEVVSRRLVIYDPTNKMVRDLCIHGIPDLFATNVYVESLTSIASLMAGNGVEGETQNLVVWMKPILVVFVAGVFANLHYE</sequence>
<dbReference type="InterPro" id="IPR017451">
    <property type="entry name" value="F-box-assoc_interact_dom"/>
</dbReference>
<gene>
    <name evidence="2" type="ORF">HHK36_005750</name>
</gene>
<dbReference type="InterPro" id="IPR036047">
    <property type="entry name" value="F-box-like_dom_sf"/>
</dbReference>
<protein>
    <recommendedName>
        <fullName evidence="1">F-box domain-containing protein</fullName>
    </recommendedName>
</protein>
<dbReference type="PROSITE" id="PS50181">
    <property type="entry name" value="FBOX"/>
    <property type="match status" value="1"/>
</dbReference>
<dbReference type="AlphaFoldDB" id="A0A834ZUU6"/>
<dbReference type="InterPro" id="IPR001810">
    <property type="entry name" value="F-box_dom"/>
</dbReference>
<evidence type="ECO:0000313" key="3">
    <source>
        <dbReference type="Proteomes" id="UP000655225"/>
    </source>
</evidence>
<dbReference type="Proteomes" id="UP000655225">
    <property type="component" value="Unassembled WGS sequence"/>
</dbReference>
<reference evidence="2 3" key="1">
    <citation type="submission" date="2020-04" db="EMBL/GenBank/DDBJ databases">
        <title>Plant Genome Project.</title>
        <authorList>
            <person name="Zhang R.-G."/>
        </authorList>
    </citation>
    <scope>NUCLEOTIDE SEQUENCE [LARGE SCALE GENOMIC DNA]</scope>
    <source>
        <strain evidence="2">YNK0</strain>
        <tissue evidence="2">Leaf</tissue>
    </source>
</reference>
<dbReference type="OrthoDB" id="591557at2759"/>
<dbReference type="PANTHER" id="PTHR31672">
    <property type="entry name" value="BNACNNG10540D PROTEIN"/>
    <property type="match status" value="1"/>
</dbReference>